<evidence type="ECO:0000256" key="2">
    <source>
        <dbReference type="ARBA" id="ARBA00022723"/>
    </source>
</evidence>
<sequence length="261" mass="29159">MKDGEPMKLIVNADDFGYSRGVNEGIVKAIEEGIVRSTTLMVNQEGTEHALCLLKNSTLRAAGIHLCITHGQPVAGLEKVASLVDSTGNFKNPTDIYNEGIDKKEVLNEFEAQIMKVKDMGIRITHLDTHHHIHSHPLVLEAFIETAIKYRLPARSINQEMKNLFQSINIPTPDYFCGEWFGEAVSPESFRQFISSAQNQAVGIMELMCHPGTVDQTLAENSSYIDGRRKELNILCQSSTREFLNTNNIQLCGYDFLMSGQ</sequence>
<dbReference type="InterPro" id="IPR011330">
    <property type="entry name" value="Glyco_hydro/deAcase_b/a-brl"/>
</dbReference>
<dbReference type="InterPro" id="IPR022948">
    <property type="entry name" value="COD_ChbG_bac"/>
</dbReference>
<dbReference type="Gene3D" id="3.20.20.370">
    <property type="entry name" value="Glycoside hydrolase/deacetylase"/>
    <property type="match status" value="1"/>
</dbReference>
<keyword evidence="3" id="KW-0378">Hydrolase</keyword>
<dbReference type="STRING" id="485916.Dtox_2008"/>
<dbReference type="eggNOG" id="COG3394">
    <property type="taxonomic scope" value="Bacteria"/>
</dbReference>
<dbReference type="PANTHER" id="PTHR31609:SF1">
    <property type="entry name" value="CARBOHYDRATE DEACETYLASE"/>
    <property type="match status" value="1"/>
</dbReference>
<evidence type="ECO:0000256" key="3">
    <source>
        <dbReference type="ARBA" id="ARBA00022801"/>
    </source>
</evidence>
<evidence type="ECO:0000256" key="1">
    <source>
        <dbReference type="ARBA" id="ARBA00001946"/>
    </source>
</evidence>
<dbReference type="HOGENOM" id="CLU_064244_4_0_9"/>
<proteinExistence type="predicted"/>
<dbReference type="PANTHER" id="PTHR31609">
    <property type="entry name" value="YDJC DEACETYLASE FAMILY MEMBER"/>
    <property type="match status" value="1"/>
</dbReference>
<dbReference type="Pfam" id="PF04794">
    <property type="entry name" value="YdjC"/>
    <property type="match status" value="1"/>
</dbReference>
<name>C8VYG2_DESAS</name>
<dbReference type="AlphaFoldDB" id="C8VYG2"/>
<keyword evidence="2" id="KW-0479">Metal-binding</keyword>
<dbReference type="Proteomes" id="UP000002217">
    <property type="component" value="Chromosome"/>
</dbReference>
<comment type="cofactor">
    <cofactor evidence="1">
        <name>Mg(2+)</name>
        <dbReference type="ChEBI" id="CHEBI:18420"/>
    </cofactor>
</comment>
<evidence type="ECO:0000313" key="7">
    <source>
        <dbReference type="Proteomes" id="UP000002217"/>
    </source>
</evidence>
<dbReference type="SUPFAM" id="SSF88713">
    <property type="entry name" value="Glycoside hydrolase/deacetylase"/>
    <property type="match status" value="1"/>
</dbReference>
<reference evidence="6 7" key="1">
    <citation type="journal article" date="2009" name="Stand. Genomic Sci.">
        <title>Complete genome sequence of Desulfotomaculum acetoxidans type strain (5575).</title>
        <authorList>
            <person name="Spring S."/>
            <person name="Lapidus A."/>
            <person name="Schroder M."/>
            <person name="Gleim D."/>
            <person name="Sims D."/>
            <person name="Meincke L."/>
            <person name="Glavina Del Rio T."/>
            <person name="Tice H."/>
            <person name="Copeland A."/>
            <person name="Cheng J.F."/>
            <person name="Lucas S."/>
            <person name="Chen F."/>
            <person name="Nolan M."/>
            <person name="Bruce D."/>
            <person name="Goodwin L."/>
            <person name="Pitluck S."/>
            <person name="Ivanova N."/>
            <person name="Mavromatis K."/>
            <person name="Mikhailova N."/>
            <person name="Pati A."/>
            <person name="Chen A."/>
            <person name="Palaniappan K."/>
            <person name="Land M."/>
            <person name="Hauser L."/>
            <person name="Chang Y.J."/>
            <person name="Jeffries C.D."/>
            <person name="Chain P."/>
            <person name="Saunders E."/>
            <person name="Brettin T."/>
            <person name="Detter J.C."/>
            <person name="Goker M."/>
            <person name="Bristow J."/>
            <person name="Eisen J.A."/>
            <person name="Markowitz V."/>
            <person name="Hugenholtz P."/>
            <person name="Kyrpides N.C."/>
            <person name="Klenk H.P."/>
            <person name="Han C."/>
        </authorList>
    </citation>
    <scope>NUCLEOTIDE SEQUENCE [LARGE SCALE GENOMIC DNA]</scope>
    <source>
        <strain evidence="7">ATCC 49208 / DSM 771 / VKM B-1644</strain>
    </source>
</reference>
<keyword evidence="7" id="KW-1185">Reference proteome</keyword>
<dbReference type="InterPro" id="IPR006879">
    <property type="entry name" value="YdjC-like"/>
</dbReference>
<dbReference type="EMBL" id="CP001720">
    <property type="protein sequence ID" value="ACV62843.1"/>
    <property type="molecule type" value="Genomic_DNA"/>
</dbReference>
<protein>
    <submittedName>
        <fullName evidence="6">YdjC family protein</fullName>
    </submittedName>
</protein>
<keyword evidence="5" id="KW-0119">Carbohydrate metabolism</keyword>
<dbReference type="KEGG" id="dae:Dtox_2008"/>
<organism evidence="6 7">
    <name type="scientific">Desulfofarcimen acetoxidans (strain ATCC 49208 / DSM 771 / KCTC 5769 / VKM B-1644 / 5575)</name>
    <name type="common">Desulfotomaculum acetoxidans</name>
    <dbReference type="NCBI Taxonomy" id="485916"/>
    <lineage>
        <taxon>Bacteria</taxon>
        <taxon>Bacillati</taxon>
        <taxon>Bacillota</taxon>
        <taxon>Clostridia</taxon>
        <taxon>Eubacteriales</taxon>
        <taxon>Peptococcaceae</taxon>
        <taxon>Desulfofarcimen</taxon>
    </lineage>
</organism>
<accession>C8VYG2</accession>
<evidence type="ECO:0000256" key="4">
    <source>
        <dbReference type="ARBA" id="ARBA00022842"/>
    </source>
</evidence>
<evidence type="ECO:0000313" key="6">
    <source>
        <dbReference type="EMBL" id="ACV62843.1"/>
    </source>
</evidence>
<keyword evidence="4" id="KW-0460">Magnesium</keyword>
<gene>
    <name evidence="6" type="ordered locus">Dtox_2008</name>
</gene>
<evidence type="ECO:0000256" key="5">
    <source>
        <dbReference type="ARBA" id="ARBA00023277"/>
    </source>
</evidence>
<dbReference type="GO" id="GO:0016811">
    <property type="term" value="F:hydrolase activity, acting on carbon-nitrogen (but not peptide) bonds, in linear amides"/>
    <property type="evidence" value="ECO:0007669"/>
    <property type="project" value="InterPro"/>
</dbReference>
<dbReference type="GO" id="GO:0000272">
    <property type="term" value="P:polysaccharide catabolic process"/>
    <property type="evidence" value="ECO:0007669"/>
    <property type="project" value="InterPro"/>
</dbReference>
<dbReference type="GO" id="GO:0019213">
    <property type="term" value="F:deacetylase activity"/>
    <property type="evidence" value="ECO:0007669"/>
    <property type="project" value="TreeGrafter"/>
</dbReference>
<dbReference type="CDD" id="cd10803">
    <property type="entry name" value="YdjC_EF3048_like"/>
    <property type="match status" value="1"/>
</dbReference>
<dbReference type="GO" id="GO:0046872">
    <property type="term" value="F:metal ion binding"/>
    <property type="evidence" value="ECO:0007669"/>
    <property type="project" value="UniProtKB-KW"/>
</dbReference>